<organism evidence="2 3">
    <name type="scientific">Caerostris extrusa</name>
    <name type="common">Bark spider</name>
    <name type="synonym">Caerostris bankana</name>
    <dbReference type="NCBI Taxonomy" id="172846"/>
    <lineage>
        <taxon>Eukaryota</taxon>
        <taxon>Metazoa</taxon>
        <taxon>Ecdysozoa</taxon>
        <taxon>Arthropoda</taxon>
        <taxon>Chelicerata</taxon>
        <taxon>Arachnida</taxon>
        <taxon>Araneae</taxon>
        <taxon>Araneomorphae</taxon>
        <taxon>Entelegynae</taxon>
        <taxon>Araneoidea</taxon>
        <taxon>Araneidae</taxon>
        <taxon>Caerostris</taxon>
    </lineage>
</organism>
<dbReference type="AlphaFoldDB" id="A0AAV4V014"/>
<dbReference type="Pfam" id="PF00651">
    <property type="entry name" value="BTB"/>
    <property type="match status" value="1"/>
</dbReference>
<dbReference type="Gene3D" id="3.30.710.10">
    <property type="entry name" value="Potassium Channel Kv1.1, Chain A"/>
    <property type="match status" value="1"/>
</dbReference>
<name>A0AAV4V014_CAEEX</name>
<dbReference type="InterPro" id="IPR011333">
    <property type="entry name" value="SKP1/BTB/POZ_sf"/>
</dbReference>
<proteinExistence type="predicted"/>
<dbReference type="EMBL" id="BPLR01013738">
    <property type="protein sequence ID" value="GIY63432.1"/>
    <property type="molecule type" value="Genomic_DNA"/>
</dbReference>
<evidence type="ECO:0000259" key="1">
    <source>
        <dbReference type="PROSITE" id="PS50097"/>
    </source>
</evidence>
<evidence type="ECO:0000313" key="2">
    <source>
        <dbReference type="EMBL" id="GIY63432.1"/>
    </source>
</evidence>
<comment type="caution">
    <text evidence="2">The sequence shown here is derived from an EMBL/GenBank/DDBJ whole genome shotgun (WGS) entry which is preliminary data.</text>
</comment>
<accession>A0AAV4V014</accession>
<sequence length="154" mass="17780">MSNSRDNDVDYLNRRGFLKLEAISRTVIWTVENYYSLLISEHSICSNTFRIPTLPKHLEVRCTVTVSDTENFSSLQKTEISHKFEDNYIPSISTSELKDHLQVILDGDEDNHVTIIVGEDAFQVHRTILCSHSSVFAAMFEHETSEKQEPNIYR</sequence>
<dbReference type="InterPro" id="IPR000210">
    <property type="entry name" value="BTB/POZ_dom"/>
</dbReference>
<feature type="domain" description="BTB" evidence="1">
    <location>
        <begin position="111"/>
        <end position="154"/>
    </location>
</feature>
<dbReference type="PROSITE" id="PS50097">
    <property type="entry name" value="BTB"/>
    <property type="match status" value="1"/>
</dbReference>
<dbReference type="SUPFAM" id="SSF54695">
    <property type="entry name" value="POZ domain"/>
    <property type="match status" value="1"/>
</dbReference>
<dbReference type="CDD" id="cd18186">
    <property type="entry name" value="BTB_POZ_ZBTB_KLHL-like"/>
    <property type="match status" value="1"/>
</dbReference>
<protein>
    <submittedName>
        <fullName evidence="2">Speckle-type POZ protein</fullName>
    </submittedName>
</protein>
<evidence type="ECO:0000313" key="3">
    <source>
        <dbReference type="Proteomes" id="UP001054945"/>
    </source>
</evidence>
<dbReference type="Proteomes" id="UP001054945">
    <property type="component" value="Unassembled WGS sequence"/>
</dbReference>
<reference evidence="2 3" key="1">
    <citation type="submission" date="2021-06" db="EMBL/GenBank/DDBJ databases">
        <title>Caerostris extrusa draft genome.</title>
        <authorList>
            <person name="Kono N."/>
            <person name="Arakawa K."/>
        </authorList>
    </citation>
    <scope>NUCLEOTIDE SEQUENCE [LARGE SCALE GENOMIC DNA]</scope>
</reference>
<gene>
    <name evidence="2" type="primary">SPOP_30</name>
    <name evidence="2" type="ORF">CEXT_88181</name>
</gene>
<keyword evidence="3" id="KW-1185">Reference proteome</keyword>